<dbReference type="Gene3D" id="3.40.50.300">
    <property type="entry name" value="P-loop containing nucleotide triphosphate hydrolases"/>
    <property type="match status" value="1"/>
</dbReference>
<protein>
    <recommendedName>
        <fullName evidence="3">Sulfotransferase</fullName>
    </recommendedName>
</protein>
<dbReference type="InterPro" id="IPR027417">
    <property type="entry name" value="P-loop_NTPase"/>
</dbReference>
<comment type="caution">
    <text evidence="1">The sequence shown here is derived from an EMBL/GenBank/DDBJ whole genome shotgun (WGS) entry which is preliminary data.</text>
</comment>
<dbReference type="Proteomes" id="UP001497623">
    <property type="component" value="Unassembled WGS sequence"/>
</dbReference>
<reference evidence="1 2" key="1">
    <citation type="submission" date="2024-05" db="EMBL/GenBank/DDBJ databases">
        <authorList>
            <person name="Wallberg A."/>
        </authorList>
    </citation>
    <scope>NUCLEOTIDE SEQUENCE [LARGE SCALE GENOMIC DNA]</scope>
</reference>
<organism evidence="1 2">
    <name type="scientific">Meganyctiphanes norvegica</name>
    <name type="common">Northern krill</name>
    <name type="synonym">Thysanopoda norvegica</name>
    <dbReference type="NCBI Taxonomy" id="48144"/>
    <lineage>
        <taxon>Eukaryota</taxon>
        <taxon>Metazoa</taxon>
        <taxon>Ecdysozoa</taxon>
        <taxon>Arthropoda</taxon>
        <taxon>Crustacea</taxon>
        <taxon>Multicrustacea</taxon>
        <taxon>Malacostraca</taxon>
        <taxon>Eumalacostraca</taxon>
        <taxon>Eucarida</taxon>
        <taxon>Euphausiacea</taxon>
        <taxon>Euphausiidae</taxon>
        <taxon>Meganyctiphanes</taxon>
    </lineage>
</organism>
<accession>A0AAV2QAK5</accession>
<feature type="non-terminal residue" evidence="1">
    <location>
        <position position="1"/>
    </location>
</feature>
<evidence type="ECO:0000313" key="1">
    <source>
        <dbReference type="EMBL" id="CAL4074827.1"/>
    </source>
</evidence>
<dbReference type="SUPFAM" id="SSF52540">
    <property type="entry name" value="P-loop containing nucleoside triphosphate hydrolases"/>
    <property type="match status" value="1"/>
</dbReference>
<keyword evidence="2" id="KW-1185">Reference proteome</keyword>
<evidence type="ECO:0000313" key="2">
    <source>
        <dbReference type="Proteomes" id="UP001497623"/>
    </source>
</evidence>
<gene>
    <name evidence="1" type="ORF">MNOR_LOCUS9614</name>
</gene>
<evidence type="ECO:0008006" key="3">
    <source>
        <dbReference type="Google" id="ProtNLM"/>
    </source>
</evidence>
<name>A0AAV2QAK5_MEGNR</name>
<proteinExistence type="predicted"/>
<sequence>VTETRLNWSQQLMVMLYEELSEDPMGHVRAILNYVGLEEDPERMRCLDKSSTGRVKGKQRDHDPFTVQEKILMSSAIDDVKFAARLRGVQLPDYVSTLDLNMTKTATQIT</sequence>
<dbReference type="EMBL" id="CAXKWB010004681">
    <property type="protein sequence ID" value="CAL4074827.1"/>
    <property type="molecule type" value="Genomic_DNA"/>
</dbReference>
<dbReference type="AlphaFoldDB" id="A0AAV2QAK5"/>